<proteinExistence type="predicted"/>
<dbReference type="KEGG" id="mmes:MMSR116_21695"/>
<evidence type="ECO:0000313" key="1">
    <source>
        <dbReference type="EMBL" id="QGY04222.1"/>
    </source>
</evidence>
<dbReference type="Proteomes" id="UP000012488">
    <property type="component" value="Chromosome"/>
</dbReference>
<dbReference type="OrthoDB" id="9774685at2"/>
<gene>
    <name evidence="1" type="ORF">MMSR116_21695</name>
</gene>
<evidence type="ECO:0000313" key="2">
    <source>
        <dbReference type="Proteomes" id="UP000012488"/>
    </source>
</evidence>
<accession>A0A6B9FQB9</accession>
<dbReference type="RefSeq" id="WP_010687278.1">
    <property type="nucleotide sequence ID" value="NZ_CP043538.1"/>
</dbReference>
<organism evidence="1 2">
    <name type="scientific">Methylobacterium mesophilicum SR1.6/6</name>
    <dbReference type="NCBI Taxonomy" id="908290"/>
    <lineage>
        <taxon>Bacteria</taxon>
        <taxon>Pseudomonadati</taxon>
        <taxon>Pseudomonadota</taxon>
        <taxon>Alphaproteobacteria</taxon>
        <taxon>Hyphomicrobiales</taxon>
        <taxon>Methylobacteriaceae</taxon>
        <taxon>Methylobacterium</taxon>
    </lineage>
</organism>
<dbReference type="AlphaFoldDB" id="A0A6B9FQB9"/>
<evidence type="ECO:0008006" key="3">
    <source>
        <dbReference type="Google" id="ProtNLM"/>
    </source>
</evidence>
<sequence>MKLHGLLLQRHGGGVATLRSEGKVAVAVRKTRGCSDGQEMAAENDERVWVASALDCGNCGVVGYPATTTGVLCIRWYSI</sequence>
<dbReference type="EMBL" id="CP043538">
    <property type="protein sequence ID" value="QGY04222.1"/>
    <property type="molecule type" value="Genomic_DNA"/>
</dbReference>
<protein>
    <recommendedName>
        <fullName evidence="3">Transposase</fullName>
    </recommendedName>
</protein>
<name>A0A6B9FQB9_9HYPH</name>
<reference evidence="1 2" key="1">
    <citation type="journal article" date="2012" name="Genet. Mol. Biol.">
        <title>Analysis of 16S rRNA and mxaF genes revealing insights into Methylobacterium niche-specific plant association.</title>
        <authorList>
            <person name="Dourado M.N."/>
            <person name="Andreote F.D."/>
            <person name="Dini-Andreote F."/>
            <person name="Conti R."/>
            <person name="Araujo J.M."/>
            <person name="Araujo W.L."/>
        </authorList>
    </citation>
    <scope>NUCLEOTIDE SEQUENCE [LARGE SCALE GENOMIC DNA]</scope>
    <source>
        <strain evidence="1 2">SR1.6/6</strain>
    </source>
</reference>
<reference evidence="1 2" key="2">
    <citation type="journal article" date="2013" name="Genome Announc.">
        <title>Draft Genome Sequence of Methylobacterium mesophilicum Strain SR1.6/6, Isolated from Citrus sinensis.</title>
        <authorList>
            <person name="Marinho Almeida D."/>
            <person name="Dini-Andreote F."/>
            <person name="Camargo Neves A.A."/>
            <person name="Juca Ramos R.T."/>
            <person name="Andreote F.D."/>
            <person name="Carneiro A.R."/>
            <person name="Oliveira de Souza Lima A."/>
            <person name="Caracciolo Gomes de Sa P.H."/>
            <person name="Ribeiro Barbosa M.S."/>
            <person name="Araujo W.L."/>
            <person name="Silva A."/>
        </authorList>
    </citation>
    <scope>NUCLEOTIDE SEQUENCE [LARGE SCALE GENOMIC DNA]</scope>
    <source>
        <strain evidence="1 2">SR1.6/6</strain>
    </source>
</reference>